<evidence type="ECO:0008006" key="4">
    <source>
        <dbReference type="Google" id="ProtNLM"/>
    </source>
</evidence>
<evidence type="ECO:0000313" key="2">
    <source>
        <dbReference type="EMBL" id="MBE1576473.1"/>
    </source>
</evidence>
<dbReference type="RefSeq" id="WP_192743743.1">
    <property type="nucleotide sequence ID" value="NZ_JADBEJ010000004.1"/>
</dbReference>
<dbReference type="Proteomes" id="UP000656548">
    <property type="component" value="Unassembled WGS sequence"/>
</dbReference>
<gene>
    <name evidence="2" type="ORF">H4W30_003520</name>
</gene>
<organism evidence="2 3">
    <name type="scientific">Amycolatopsis roodepoortensis</name>
    <dbReference type="NCBI Taxonomy" id="700274"/>
    <lineage>
        <taxon>Bacteria</taxon>
        <taxon>Bacillati</taxon>
        <taxon>Actinomycetota</taxon>
        <taxon>Actinomycetes</taxon>
        <taxon>Pseudonocardiales</taxon>
        <taxon>Pseudonocardiaceae</taxon>
        <taxon>Amycolatopsis</taxon>
    </lineage>
</organism>
<reference evidence="2 3" key="1">
    <citation type="submission" date="2020-10" db="EMBL/GenBank/DDBJ databases">
        <title>Sequencing the genomes of 1000 actinobacteria strains.</title>
        <authorList>
            <person name="Klenk H.-P."/>
        </authorList>
    </citation>
    <scope>NUCLEOTIDE SEQUENCE [LARGE SCALE GENOMIC DNA]</scope>
    <source>
        <strain evidence="2 3">DSM 46661</strain>
    </source>
</reference>
<accession>A0ABR9L6Y5</accession>
<comment type="caution">
    <text evidence="2">The sequence shown here is derived from an EMBL/GenBank/DDBJ whole genome shotgun (WGS) entry which is preliminary data.</text>
</comment>
<evidence type="ECO:0000313" key="3">
    <source>
        <dbReference type="Proteomes" id="UP000656548"/>
    </source>
</evidence>
<proteinExistence type="predicted"/>
<feature type="region of interest" description="Disordered" evidence="1">
    <location>
        <begin position="468"/>
        <end position="514"/>
    </location>
</feature>
<feature type="compositionally biased region" description="Basic and acidic residues" evidence="1">
    <location>
        <begin position="486"/>
        <end position="514"/>
    </location>
</feature>
<evidence type="ECO:0000256" key="1">
    <source>
        <dbReference type="SAM" id="MobiDB-lite"/>
    </source>
</evidence>
<keyword evidence="3" id="KW-1185">Reference proteome</keyword>
<sequence length="514" mass="55812">MSGDYMSGSEYSATLTAALNGYWQTLEKRWLHDAGQLLRGGSSQFPGAPEPARWQPPTDSWGHLTTCPIVGWAVNDGAAASRPQAEACDGWSVRDAKYVECRAFDVFTQVADWAWRKREQLATGIPDLAGGPELSSLEEAYSAFSSVEKKMRVGNAMGDHDLDNMIALLAGSNDDSGTRAWMTGWMGLAANSLRDGFLATVLPTLTHQDLLVQWLGNSYSCRATIIHAARNNILNLIAEATTALNEAAPAPTEPPKEKLVLSAVSDKWEYAKTVIGALGRTAPAGVGNALILLEFAMNITARPFNSDLRFPRLDAFFAHVDTGVRELHSDLDKAEKDYHDAIKAIQNEIAGVDRIDLELYDMTQPPAKGGAKPGSDGTQRYAVDVTVVLQLAEACYGAAEIYSGLLGELAKTSYADGQLVGRGVVPTEADTALKQLRNDVESFFQKTTARYLAAGDRIKEAAEKYAQTDAEQKERIQSSIGTLGDWAKEEPGKKPEGERRDRIDLDPDKEGAQN</sequence>
<name>A0ABR9L6Y5_9PSEU</name>
<protein>
    <recommendedName>
        <fullName evidence="4">WXG100 family type VII secretion target</fullName>
    </recommendedName>
</protein>
<dbReference type="EMBL" id="JADBEJ010000004">
    <property type="protein sequence ID" value="MBE1576473.1"/>
    <property type="molecule type" value="Genomic_DNA"/>
</dbReference>